<feature type="region of interest" description="Disordered" evidence="6">
    <location>
        <begin position="211"/>
        <end position="409"/>
    </location>
</feature>
<evidence type="ECO:0000313" key="10">
    <source>
        <dbReference type="Proteomes" id="UP000831782"/>
    </source>
</evidence>
<dbReference type="Pfam" id="PF23750">
    <property type="entry name" value="RsgI_M"/>
    <property type="match status" value="1"/>
</dbReference>
<dbReference type="Proteomes" id="UP000831782">
    <property type="component" value="Chromosome"/>
</dbReference>
<comment type="subcellular location">
    <subcellularLocation>
        <location evidence="1">Cell membrane</location>
        <topology evidence="1">Single-pass membrane protein</topology>
    </subcellularLocation>
</comment>
<protein>
    <recommendedName>
        <fullName evidence="8">RsgI N-terminal anti-sigma domain-containing protein</fullName>
    </recommendedName>
</protein>
<feature type="compositionally biased region" description="Basic and acidic residues" evidence="6">
    <location>
        <begin position="364"/>
        <end position="397"/>
    </location>
</feature>
<evidence type="ECO:0000256" key="5">
    <source>
        <dbReference type="ARBA" id="ARBA00023136"/>
    </source>
</evidence>
<evidence type="ECO:0000256" key="7">
    <source>
        <dbReference type="SAM" id="Phobius"/>
    </source>
</evidence>
<accession>A0ABY4ER95</accession>
<dbReference type="Pfam" id="PF12791">
    <property type="entry name" value="RsgI_N"/>
    <property type="match status" value="1"/>
</dbReference>
<feature type="compositionally biased region" description="Basic and acidic residues" evidence="6">
    <location>
        <begin position="300"/>
        <end position="337"/>
    </location>
</feature>
<sequence length="409" mass="47573">MKKGIVVEHRSRYTIVMDKHGVFHKAVPIKQIEIGMETFFHEKKSFWHQFCMFFKGSNWKIVPMALICLLLLSPLYILVTEDQAYAVVSIDINPSLNVTIDENYRIIDVDPINDDAKQLMKSLEMENHTITSLTDEIFETIKQNGGEFETGHPMLMAVSFYNGEADEQFEAQLNNHFQSLGYQVAIYEVPEAFRTEAESEHVSMNELAAKTITAGSDSDENADKVGSEGDISTSSIDADEKQIIENYYNDNKADTSEPVNKDESNGNQEKKSEVEDMDTTANQEEIVVSVPISKSDEEEQEHKKQEEKNEEEQKTQKELEKAKEKAQKQQEKAEKKRQQSIKKQSRKEEKFSERGKYFNNNKSDQWKNRNDWKGKEDDNKEDWQSCSENKKEKDQREKRNHFNYKEHHK</sequence>
<keyword evidence="4 7" id="KW-1133">Transmembrane helix</keyword>
<feature type="compositionally biased region" description="Basic and acidic residues" evidence="6">
    <location>
        <begin position="251"/>
        <end position="274"/>
    </location>
</feature>
<keyword evidence="10" id="KW-1185">Reference proteome</keyword>
<dbReference type="RefSeq" id="WP_244715175.1">
    <property type="nucleotide sequence ID" value="NZ_CP095072.1"/>
</dbReference>
<dbReference type="EMBL" id="CP095072">
    <property type="protein sequence ID" value="UOQ46744.1"/>
    <property type="molecule type" value="Genomic_DNA"/>
</dbReference>
<evidence type="ECO:0000256" key="6">
    <source>
        <dbReference type="SAM" id="MobiDB-lite"/>
    </source>
</evidence>
<feature type="domain" description="RsgI N-terminal anti-sigma" evidence="8">
    <location>
        <begin position="2"/>
        <end position="49"/>
    </location>
</feature>
<evidence type="ECO:0000313" key="9">
    <source>
        <dbReference type="EMBL" id="UOQ46744.1"/>
    </source>
</evidence>
<feature type="compositionally biased region" description="Basic and acidic residues" evidence="6">
    <location>
        <begin position="346"/>
        <end position="356"/>
    </location>
</feature>
<keyword evidence="5 7" id="KW-0472">Membrane</keyword>
<feature type="transmembrane region" description="Helical" evidence="7">
    <location>
        <begin position="61"/>
        <end position="79"/>
    </location>
</feature>
<organism evidence="9 10">
    <name type="scientific">Gracilibacillus caseinilyticus</name>
    <dbReference type="NCBI Taxonomy" id="2932256"/>
    <lineage>
        <taxon>Bacteria</taxon>
        <taxon>Bacillati</taxon>
        <taxon>Bacillota</taxon>
        <taxon>Bacilli</taxon>
        <taxon>Bacillales</taxon>
        <taxon>Bacillaceae</taxon>
        <taxon>Gracilibacillus</taxon>
    </lineage>
</organism>
<feature type="compositionally biased region" description="Basic residues" evidence="6">
    <location>
        <begin position="398"/>
        <end position="409"/>
    </location>
</feature>
<name>A0ABY4ER95_9BACI</name>
<evidence type="ECO:0000256" key="4">
    <source>
        <dbReference type="ARBA" id="ARBA00022989"/>
    </source>
</evidence>
<evidence type="ECO:0000259" key="8">
    <source>
        <dbReference type="PROSITE" id="PS51849"/>
    </source>
</evidence>
<keyword evidence="3 7" id="KW-0812">Transmembrane</keyword>
<evidence type="ECO:0000256" key="3">
    <source>
        <dbReference type="ARBA" id="ARBA00022692"/>
    </source>
</evidence>
<reference evidence="9 10" key="1">
    <citation type="submission" date="2022-04" db="EMBL/GenBank/DDBJ databases">
        <title>Gracilibacillus sp. isolated from saltern.</title>
        <authorList>
            <person name="Won M."/>
            <person name="Lee C.-M."/>
            <person name="Woen H.-Y."/>
            <person name="Kwon S.-W."/>
        </authorList>
    </citation>
    <scope>NUCLEOTIDE SEQUENCE [LARGE SCALE GENOMIC DNA]</scope>
    <source>
        <strain evidence="9 10">SSWR10-1</strain>
    </source>
</reference>
<evidence type="ECO:0000256" key="1">
    <source>
        <dbReference type="ARBA" id="ARBA00004162"/>
    </source>
</evidence>
<proteinExistence type="predicted"/>
<evidence type="ECO:0000256" key="2">
    <source>
        <dbReference type="ARBA" id="ARBA00022475"/>
    </source>
</evidence>
<dbReference type="InterPro" id="IPR055431">
    <property type="entry name" value="RsgI_M"/>
</dbReference>
<keyword evidence="2" id="KW-1003">Cell membrane</keyword>
<gene>
    <name evidence="9" type="ORF">MUN88_11595</name>
</gene>
<dbReference type="InterPro" id="IPR024449">
    <property type="entry name" value="Anti-sigma_RsgI_N"/>
</dbReference>
<dbReference type="PROSITE" id="PS51849">
    <property type="entry name" value="RSGI_N"/>
    <property type="match status" value="1"/>
</dbReference>